<dbReference type="GO" id="GO:0005829">
    <property type="term" value="C:cytosol"/>
    <property type="evidence" value="ECO:0007669"/>
    <property type="project" value="TreeGrafter"/>
</dbReference>
<dbReference type="PANTHER" id="PTHR10457">
    <property type="entry name" value="MEVALONATE KINASE/GALACTOKINASE"/>
    <property type="match status" value="1"/>
</dbReference>
<evidence type="ECO:0000313" key="4">
    <source>
        <dbReference type="EMBL" id="VDP74882.1"/>
    </source>
</evidence>
<reference evidence="4 5" key="1">
    <citation type="submission" date="2018-11" db="EMBL/GenBank/DDBJ databases">
        <authorList>
            <consortium name="Pathogen Informatics"/>
        </authorList>
    </citation>
    <scope>NUCLEOTIDE SEQUENCE [LARGE SCALE GENOMIC DNA]</scope>
    <source>
        <strain>Denwood</strain>
        <strain evidence="5">Zambia</strain>
    </source>
</reference>
<dbReference type="AlphaFoldDB" id="A0A183PTI6"/>
<dbReference type="EMBL" id="UZAL01039106">
    <property type="protein sequence ID" value="VDP74882.1"/>
    <property type="molecule type" value="Genomic_DNA"/>
</dbReference>
<accession>A0A183PTI6</accession>
<evidence type="ECO:0000313" key="5">
    <source>
        <dbReference type="Proteomes" id="UP000269396"/>
    </source>
</evidence>
<keyword evidence="5" id="KW-1185">Reference proteome</keyword>
<dbReference type="Pfam" id="PF10509">
    <property type="entry name" value="GalKase_gal_bdg"/>
    <property type="match status" value="1"/>
</dbReference>
<sequence>MIDGDFIPEYKPTDIAIKLSNEFHHTFGTECSFVVRAPGRVNLIGEHIDYNGYPVLPMALEQAVYMSVGPTSGSDLDKIVLISTDTQYR</sequence>
<protein>
    <recommendedName>
        <fullName evidence="3">Galactokinase N-terminal domain-containing protein</fullName>
    </recommendedName>
</protein>
<organism evidence="4 5">
    <name type="scientific">Schistosoma mattheei</name>
    <dbReference type="NCBI Taxonomy" id="31246"/>
    <lineage>
        <taxon>Eukaryota</taxon>
        <taxon>Metazoa</taxon>
        <taxon>Spiralia</taxon>
        <taxon>Lophotrochozoa</taxon>
        <taxon>Platyhelminthes</taxon>
        <taxon>Trematoda</taxon>
        <taxon>Digenea</taxon>
        <taxon>Strigeidida</taxon>
        <taxon>Schistosomatoidea</taxon>
        <taxon>Schistosomatidae</taxon>
        <taxon>Schistosoma</taxon>
    </lineage>
</organism>
<keyword evidence="2" id="KW-0067">ATP-binding</keyword>
<feature type="domain" description="Galactokinase N-terminal" evidence="3">
    <location>
        <begin position="21"/>
        <end position="70"/>
    </location>
</feature>
<keyword evidence="1" id="KW-0547">Nucleotide-binding</keyword>
<evidence type="ECO:0000256" key="1">
    <source>
        <dbReference type="ARBA" id="ARBA00022741"/>
    </source>
</evidence>
<dbReference type="SUPFAM" id="SSF54211">
    <property type="entry name" value="Ribosomal protein S5 domain 2-like"/>
    <property type="match status" value="1"/>
</dbReference>
<dbReference type="PANTHER" id="PTHR10457:SF7">
    <property type="entry name" value="GALACTOKINASE-RELATED"/>
    <property type="match status" value="1"/>
</dbReference>
<gene>
    <name evidence="4" type="ORF">SMTD_LOCUS17672</name>
</gene>
<evidence type="ECO:0000259" key="3">
    <source>
        <dbReference type="Pfam" id="PF10509"/>
    </source>
</evidence>
<name>A0A183PTI6_9TREM</name>
<dbReference type="PROSITE" id="PS00106">
    <property type="entry name" value="GALACTOKINASE"/>
    <property type="match status" value="1"/>
</dbReference>
<dbReference type="GO" id="GO:0004335">
    <property type="term" value="F:galactokinase activity"/>
    <property type="evidence" value="ECO:0007669"/>
    <property type="project" value="TreeGrafter"/>
</dbReference>
<dbReference type="InterPro" id="IPR019741">
    <property type="entry name" value="Galactokinase_CS"/>
</dbReference>
<evidence type="ECO:0000256" key="2">
    <source>
        <dbReference type="ARBA" id="ARBA00022840"/>
    </source>
</evidence>
<dbReference type="GO" id="GO:0006012">
    <property type="term" value="P:galactose metabolic process"/>
    <property type="evidence" value="ECO:0007669"/>
    <property type="project" value="TreeGrafter"/>
</dbReference>
<dbReference type="GO" id="GO:0005524">
    <property type="term" value="F:ATP binding"/>
    <property type="evidence" value="ECO:0007669"/>
    <property type="project" value="UniProtKB-KW"/>
</dbReference>
<proteinExistence type="predicted"/>
<dbReference type="InterPro" id="IPR014721">
    <property type="entry name" value="Ribsml_uS5_D2-typ_fold_subgr"/>
</dbReference>
<dbReference type="Gene3D" id="3.30.230.10">
    <property type="match status" value="1"/>
</dbReference>
<dbReference type="STRING" id="31246.A0A183PTI6"/>
<dbReference type="InterPro" id="IPR020568">
    <property type="entry name" value="Ribosomal_Su5_D2-typ_SF"/>
</dbReference>
<dbReference type="InterPro" id="IPR019539">
    <property type="entry name" value="GalKase_N"/>
</dbReference>
<dbReference type="Proteomes" id="UP000269396">
    <property type="component" value="Unassembled WGS sequence"/>
</dbReference>